<comment type="caution">
    <text evidence="1">The sequence shown here is derived from an EMBL/GenBank/DDBJ whole genome shotgun (WGS) entry which is preliminary data.</text>
</comment>
<sequence>MKFLSRAGCTGDGEGGCFVSKRAHFRPSQLPDVVKAFIAEKYQGLAAAYPNP</sequence>
<name>A0A225V3M2_9STRA</name>
<dbReference type="EMBL" id="NBNE01007529">
    <property type="protein sequence ID" value="OWZ00536.1"/>
    <property type="molecule type" value="Genomic_DNA"/>
</dbReference>
<evidence type="ECO:0000313" key="2">
    <source>
        <dbReference type="Proteomes" id="UP000198211"/>
    </source>
</evidence>
<keyword evidence="2" id="KW-1185">Reference proteome</keyword>
<evidence type="ECO:0000313" key="1">
    <source>
        <dbReference type="EMBL" id="OWZ00536.1"/>
    </source>
</evidence>
<dbReference type="Proteomes" id="UP000198211">
    <property type="component" value="Unassembled WGS sequence"/>
</dbReference>
<protein>
    <submittedName>
        <fullName evidence="1">Uncharacterized protein</fullName>
    </submittedName>
</protein>
<organism evidence="1 2">
    <name type="scientific">Phytophthora megakarya</name>
    <dbReference type="NCBI Taxonomy" id="4795"/>
    <lineage>
        <taxon>Eukaryota</taxon>
        <taxon>Sar</taxon>
        <taxon>Stramenopiles</taxon>
        <taxon>Oomycota</taxon>
        <taxon>Peronosporomycetes</taxon>
        <taxon>Peronosporales</taxon>
        <taxon>Peronosporaceae</taxon>
        <taxon>Phytophthora</taxon>
    </lineage>
</organism>
<proteinExistence type="predicted"/>
<dbReference type="OrthoDB" id="123788at2759"/>
<accession>A0A225V3M2</accession>
<reference evidence="2" key="1">
    <citation type="submission" date="2017-03" db="EMBL/GenBank/DDBJ databases">
        <title>Phytopthora megakarya and P. palmivora, two closely related causual agents of cacao black pod achieved similar genome size and gene model numbers by different mechanisms.</title>
        <authorList>
            <person name="Ali S."/>
            <person name="Shao J."/>
            <person name="Larry D.J."/>
            <person name="Kronmiller B."/>
            <person name="Shen D."/>
            <person name="Strem M.D."/>
            <person name="Melnick R.L."/>
            <person name="Guiltinan M.J."/>
            <person name="Tyler B.M."/>
            <person name="Meinhardt L.W."/>
            <person name="Bailey B.A."/>
        </authorList>
    </citation>
    <scope>NUCLEOTIDE SEQUENCE [LARGE SCALE GENOMIC DNA]</scope>
    <source>
        <strain evidence="2">zdho120</strain>
    </source>
</reference>
<gene>
    <name evidence="1" type="ORF">PHMEG_00028249</name>
</gene>
<dbReference type="AlphaFoldDB" id="A0A225V3M2"/>